<sequence>MHARSLRPDVAGCILSAKEVVKKEACFRVRKGTDIKIWTDPWVPGLPNKIPQRKEGVRASVTTVAELMDLDTRWWKVNLVREVLEGNSADEVLKITMPNYEGRDKNFWIGDPSGVFSVKSAYMVDKGYSRLDGCNGLWKDLWKMKIHERLKMFMWRVLSGCLPTRARLATMLRLNDASYVLCGNGVESTAHLFCHCNVIRAVVFGSKWSLKWDTIVVNGMESLLEFCVKPEKLAVLGDRRETSLILIVAMYRI</sequence>
<keyword evidence="3" id="KW-1185">Reference proteome</keyword>
<comment type="caution">
    <text evidence="2">The sequence shown here is derived from an EMBL/GenBank/DDBJ whole genome shotgun (WGS) entry which is preliminary data.</text>
</comment>
<evidence type="ECO:0000313" key="2">
    <source>
        <dbReference type="EMBL" id="KAF3439908.1"/>
    </source>
</evidence>
<proteinExistence type="predicted"/>
<dbReference type="Pfam" id="PF13966">
    <property type="entry name" value="zf-RVT"/>
    <property type="match status" value="1"/>
</dbReference>
<reference evidence="2" key="1">
    <citation type="submission" date="2020-03" db="EMBL/GenBank/DDBJ databases">
        <title>A high-quality chromosome-level genome assembly of a woody plant with both climbing and erect habits, Rhamnella rubrinervis.</title>
        <authorList>
            <person name="Lu Z."/>
            <person name="Yang Y."/>
            <person name="Zhu X."/>
            <person name="Sun Y."/>
        </authorList>
    </citation>
    <scope>NUCLEOTIDE SEQUENCE</scope>
    <source>
        <strain evidence="2">BYM</strain>
        <tissue evidence="2">Leaf</tissue>
    </source>
</reference>
<dbReference type="Proteomes" id="UP000796880">
    <property type="component" value="Unassembled WGS sequence"/>
</dbReference>
<accession>A0A8K0E4P6</accession>
<dbReference type="InterPro" id="IPR026960">
    <property type="entry name" value="RVT-Znf"/>
</dbReference>
<organism evidence="2 3">
    <name type="scientific">Rhamnella rubrinervis</name>
    <dbReference type="NCBI Taxonomy" id="2594499"/>
    <lineage>
        <taxon>Eukaryota</taxon>
        <taxon>Viridiplantae</taxon>
        <taxon>Streptophyta</taxon>
        <taxon>Embryophyta</taxon>
        <taxon>Tracheophyta</taxon>
        <taxon>Spermatophyta</taxon>
        <taxon>Magnoliopsida</taxon>
        <taxon>eudicotyledons</taxon>
        <taxon>Gunneridae</taxon>
        <taxon>Pentapetalae</taxon>
        <taxon>rosids</taxon>
        <taxon>fabids</taxon>
        <taxon>Rosales</taxon>
        <taxon>Rhamnaceae</taxon>
        <taxon>rhamnoid group</taxon>
        <taxon>Rhamneae</taxon>
        <taxon>Rhamnella</taxon>
    </lineage>
</organism>
<dbReference type="OrthoDB" id="1162524at2759"/>
<dbReference type="AlphaFoldDB" id="A0A8K0E4P6"/>
<evidence type="ECO:0000259" key="1">
    <source>
        <dbReference type="Pfam" id="PF13966"/>
    </source>
</evidence>
<name>A0A8K0E4P6_9ROSA</name>
<evidence type="ECO:0000313" key="3">
    <source>
        <dbReference type="Proteomes" id="UP000796880"/>
    </source>
</evidence>
<feature type="domain" description="Reverse transcriptase zinc-binding" evidence="1">
    <location>
        <begin position="116"/>
        <end position="201"/>
    </location>
</feature>
<gene>
    <name evidence="2" type="ORF">FNV43_RR18186</name>
</gene>
<protein>
    <recommendedName>
        <fullName evidence="1">Reverse transcriptase zinc-binding domain-containing protein</fullName>
    </recommendedName>
</protein>
<dbReference type="EMBL" id="VOIH02000008">
    <property type="protein sequence ID" value="KAF3439908.1"/>
    <property type="molecule type" value="Genomic_DNA"/>
</dbReference>